<sequence>MTTLDTDTLEMVLATIREYAEKELKPEFLRELDERDEFPHKVLQELYDAEKIGVHLIFIPEEYDGLGGGAYDVYRVSEQMARIDLGIATGVLATFLGTDPIVVGGTEEQKAHWMGRIANEGMLVAYGATEPQAGSDLGTLTTKAVPVEEDGRVVGYKLSGRKQWISNGGVAQLYTILANAPGGPSWFVLEAGQPGFGYGKPEDKHGIRASNTAALFLDEVFVPAENLVGGVEGQGLAQAQAVFGYTRLMVGSFGLGGGWAPLERAIRYSQTRVQGGGLLSTKQAFTHKLLVPNAVRLEAARSYIEWVAERIDSGKPDQQTEGAVAKYFATESGNKAAEDAIQAHGGYGYTKEYMVEKQKRDVRITCIYEGTSEILEWTIARDRWQAHLKTRGMFYNDWATQLEALARTNAESGAAHAALAMRALAVLMERCRLDRLTRNQHILFRLGELIAWAETAAIFCERSLNTPSVAVPFSPEMQRTMARVHAREAAMKVATDGLRWCISAGQSDPNLANQLNLPAIYNAQAGQISDMNSVAEALIAAFPADG</sequence>
<keyword evidence="5" id="KW-0560">Oxidoreductase</keyword>
<dbReference type="PANTHER" id="PTHR43884:SF12">
    <property type="entry name" value="ISOVALERYL-COA DEHYDROGENASE, MITOCHONDRIAL-RELATED"/>
    <property type="match status" value="1"/>
</dbReference>
<feature type="domain" description="Acyl-CoA dehydrogenase/oxidase N-terminal" evidence="8">
    <location>
        <begin position="6"/>
        <end position="119"/>
    </location>
</feature>
<dbReference type="InterPro" id="IPR036250">
    <property type="entry name" value="AcylCo_DH-like_C"/>
</dbReference>
<dbReference type="InterPro" id="IPR037069">
    <property type="entry name" value="AcylCoA_DH/ox_N_sf"/>
</dbReference>
<dbReference type="InterPro" id="IPR009100">
    <property type="entry name" value="AcylCoA_DH/oxidase_NM_dom_sf"/>
</dbReference>
<accession>A0A2A6RPK1</accession>
<dbReference type="Pfam" id="PF00441">
    <property type="entry name" value="Acyl-CoA_dh_1"/>
    <property type="match status" value="1"/>
</dbReference>
<dbReference type="EMBL" id="NQWI01000003">
    <property type="protein sequence ID" value="PDW04855.1"/>
    <property type="molecule type" value="Genomic_DNA"/>
</dbReference>
<comment type="cofactor">
    <cofactor evidence="1 5">
        <name>FAD</name>
        <dbReference type="ChEBI" id="CHEBI:57692"/>
    </cofactor>
</comment>
<dbReference type="SUPFAM" id="SSF56645">
    <property type="entry name" value="Acyl-CoA dehydrogenase NM domain-like"/>
    <property type="match status" value="1"/>
</dbReference>
<evidence type="ECO:0000256" key="1">
    <source>
        <dbReference type="ARBA" id="ARBA00001974"/>
    </source>
</evidence>
<keyword evidence="3 5" id="KW-0285">Flavoprotein</keyword>
<dbReference type="SUPFAM" id="SSF47203">
    <property type="entry name" value="Acyl-CoA dehydrogenase C-terminal domain-like"/>
    <property type="match status" value="1"/>
</dbReference>
<proteinExistence type="inferred from homology"/>
<keyword evidence="4 5" id="KW-0274">FAD</keyword>
<dbReference type="Gene3D" id="1.10.540.10">
    <property type="entry name" value="Acyl-CoA dehydrogenase/oxidase, N-terminal domain"/>
    <property type="match status" value="1"/>
</dbReference>
<evidence type="ECO:0000259" key="8">
    <source>
        <dbReference type="Pfam" id="PF02771"/>
    </source>
</evidence>
<evidence type="ECO:0000259" key="7">
    <source>
        <dbReference type="Pfam" id="PF02770"/>
    </source>
</evidence>
<dbReference type="Pfam" id="PF02770">
    <property type="entry name" value="Acyl-CoA_dh_M"/>
    <property type="match status" value="1"/>
</dbReference>
<dbReference type="PANTHER" id="PTHR43884">
    <property type="entry name" value="ACYL-COA DEHYDROGENASE"/>
    <property type="match status" value="1"/>
</dbReference>
<dbReference type="GO" id="GO:0050660">
    <property type="term" value="F:flavin adenine dinucleotide binding"/>
    <property type="evidence" value="ECO:0007669"/>
    <property type="project" value="InterPro"/>
</dbReference>
<dbReference type="Gene3D" id="1.20.140.10">
    <property type="entry name" value="Butyryl-CoA Dehydrogenase, subunit A, domain 3"/>
    <property type="match status" value="1"/>
</dbReference>
<organism evidence="9 10">
    <name type="scientific">Candidatus Viridilinea mediisalina</name>
    <dbReference type="NCBI Taxonomy" id="2024553"/>
    <lineage>
        <taxon>Bacteria</taxon>
        <taxon>Bacillati</taxon>
        <taxon>Chloroflexota</taxon>
        <taxon>Chloroflexia</taxon>
        <taxon>Chloroflexales</taxon>
        <taxon>Chloroflexineae</taxon>
        <taxon>Oscillochloridaceae</taxon>
        <taxon>Candidatus Viridilinea</taxon>
    </lineage>
</organism>
<evidence type="ECO:0000313" key="9">
    <source>
        <dbReference type="EMBL" id="PDW04855.1"/>
    </source>
</evidence>
<dbReference type="InterPro" id="IPR046373">
    <property type="entry name" value="Acyl-CoA_Oxase/DH_mid-dom_sf"/>
</dbReference>
<comment type="similarity">
    <text evidence="2 5">Belongs to the acyl-CoA dehydrogenase family.</text>
</comment>
<feature type="domain" description="Acyl-CoA dehydrogenase/oxidase C-terminal" evidence="6">
    <location>
        <begin position="233"/>
        <end position="381"/>
    </location>
</feature>
<dbReference type="InterPro" id="IPR013786">
    <property type="entry name" value="AcylCoA_DH/ox_N"/>
</dbReference>
<dbReference type="InterPro" id="IPR006089">
    <property type="entry name" value="Acyl-CoA_DH_CS"/>
</dbReference>
<dbReference type="InterPro" id="IPR009075">
    <property type="entry name" value="AcylCo_DH/oxidase_C"/>
</dbReference>
<evidence type="ECO:0000256" key="3">
    <source>
        <dbReference type="ARBA" id="ARBA00022630"/>
    </source>
</evidence>
<name>A0A2A6RPK1_9CHLR</name>
<dbReference type="RefSeq" id="WP_097642267.1">
    <property type="nucleotide sequence ID" value="NZ_NQWI01000003.1"/>
</dbReference>
<dbReference type="GO" id="GO:0003995">
    <property type="term" value="F:acyl-CoA dehydrogenase activity"/>
    <property type="evidence" value="ECO:0007669"/>
    <property type="project" value="InterPro"/>
</dbReference>
<feature type="domain" description="Acyl-CoA oxidase/dehydrogenase middle" evidence="7">
    <location>
        <begin position="125"/>
        <end position="220"/>
    </location>
</feature>
<dbReference type="PROSITE" id="PS00073">
    <property type="entry name" value="ACYL_COA_DH_2"/>
    <property type="match status" value="1"/>
</dbReference>
<dbReference type="Proteomes" id="UP000220527">
    <property type="component" value="Unassembled WGS sequence"/>
</dbReference>
<evidence type="ECO:0000313" key="10">
    <source>
        <dbReference type="Proteomes" id="UP000220527"/>
    </source>
</evidence>
<evidence type="ECO:0000256" key="5">
    <source>
        <dbReference type="RuleBase" id="RU362125"/>
    </source>
</evidence>
<gene>
    <name evidence="9" type="ORF">CJ255_01210</name>
</gene>
<comment type="caution">
    <text evidence="9">The sequence shown here is derived from an EMBL/GenBank/DDBJ whole genome shotgun (WGS) entry which is preliminary data.</text>
</comment>
<evidence type="ECO:0000256" key="2">
    <source>
        <dbReference type="ARBA" id="ARBA00009347"/>
    </source>
</evidence>
<dbReference type="InterPro" id="IPR006091">
    <property type="entry name" value="Acyl-CoA_Oxase/DH_mid-dom"/>
</dbReference>
<keyword evidence="10" id="KW-1185">Reference proteome</keyword>
<evidence type="ECO:0000259" key="6">
    <source>
        <dbReference type="Pfam" id="PF00441"/>
    </source>
</evidence>
<dbReference type="Pfam" id="PF02771">
    <property type="entry name" value="Acyl-CoA_dh_N"/>
    <property type="match status" value="1"/>
</dbReference>
<dbReference type="AlphaFoldDB" id="A0A2A6RPK1"/>
<reference evidence="10" key="1">
    <citation type="submission" date="2017-08" db="EMBL/GenBank/DDBJ databases">
        <authorList>
            <person name="Grouzdev D.S."/>
            <person name="Gaisin V.A."/>
            <person name="Rysina M.S."/>
            <person name="Gorlenko V.M."/>
        </authorList>
    </citation>
    <scope>NUCLEOTIDE SEQUENCE [LARGE SCALE GENOMIC DNA]</scope>
    <source>
        <strain evidence="10">Kir15-3F</strain>
    </source>
</reference>
<protein>
    <submittedName>
        <fullName evidence="9">Acyl-CoA dehydrogenase</fullName>
    </submittedName>
</protein>
<dbReference type="OrthoDB" id="9778581at2"/>
<dbReference type="Gene3D" id="2.40.110.10">
    <property type="entry name" value="Butyryl-CoA Dehydrogenase, subunit A, domain 2"/>
    <property type="match status" value="1"/>
</dbReference>
<evidence type="ECO:0000256" key="4">
    <source>
        <dbReference type="ARBA" id="ARBA00022827"/>
    </source>
</evidence>